<dbReference type="Proteomes" id="UP001500403">
    <property type="component" value="Unassembled WGS sequence"/>
</dbReference>
<proteinExistence type="predicted"/>
<comment type="caution">
    <text evidence="2">The sequence shown here is derived from an EMBL/GenBank/DDBJ whole genome shotgun (WGS) entry which is preliminary data.</text>
</comment>
<accession>A0ABP6JK13</accession>
<protein>
    <recommendedName>
        <fullName evidence="4">Integral membrane protein</fullName>
    </recommendedName>
</protein>
<gene>
    <name evidence="2" type="ORF">GCM10010446_21450</name>
</gene>
<keyword evidence="1" id="KW-0472">Membrane</keyword>
<evidence type="ECO:0008006" key="4">
    <source>
        <dbReference type="Google" id="ProtNLM"/>
    </source>
</evidence>
<evidence type="ECO:0000313" key="3">
    <source>
        <dbReference type="Proteomes" id="UP001500403"/>
    </source>
</evidence>
<organism evidence="2 3">
    <name type="scientific">Streptomyces enissocaesilis</name>
    <dbReference type="NCBI Taxonomy" id="332589"/>
    <lineage>
        <taxon>Bacteria</taxon>
        <taxon>Bacillati</taxon>
        <taxon>Actinomycetota</taxon>
        <taxon>Actinomycetes</taxon>
        <taxon>Kitasatosporales</taxon>
        <taxon>Streptomycetaceae</taxon>
        <taxon>Streptomyces</taxon>
        <taxon>Streptomyces rochei group</taxon>
    </lineage>
</organism>
<name>A0ABP6JK13_9ACTN</name>
<evidence type="ECO:0000256" key="1">
    <source>
        <dbReference type="SAM" id="Phobius"/>
    </source>
</evidence>
<reference evidence="3" key="1">
    <citation type="journal article" date="2019" name="Int. J. Syst. Evol. Microbiol.">
        <title>The Global Catalogue of Microorganisms (GCM) 10K type strain sequencing project: providing services to taxonomists for standard genome sequencing and annotation.</title>
        <authorList>
            <consortium name="The Broad Institute Genomics Platform"/>
            <consortium name="The Broad Institute Genome Sequencing Center for Infectious Disease"/>
            <person name="Wu L."/>
            <person name="Ma J."/>
        </authorList>
    </citation>
    <scope>NUCLEOTIDE SEQUENCE [LARGE SCALE GENOMIC DNA]</scope>
    <source>
        <strain evidence="3">JCM 9088</strain>
    </source>
</reference>
<keyword evidence="1" id="KW-0812">Transmembrane</keyword>
<feature type="transmembrane region" description="Helical" evidence="1">
    <location>
        <begin position="41"/>
        <end position="59"/>
    </location>
</feature>
<sequence>MALHQKKGVRMPGSAKSMGVLTVGTLVVISAYTVALGSNGWLWFGWIVLGLVTMGLAATHSR</sequence>
<evidence type="ECO:0000313" key="2">
    <source>
        <dbReference type="EMBL" id="GAA2936016.1"/>
    </source>
</evidence>
<dbReference type="EMBL" id="BAAAUD010000020">
    <property type="protein sequence ID" value="GAA2936016.1"/>
    <property type="molecule type" value="Genomic_DNA"/>
</dbReference>
<keyword evidence="1" id="KW-1133">Transmembrane helix</keyword>
<keyword evidence="3" id="KW-1185">Reference proteome</keyword>